<gene>
    <name evidence="2" type="ORF">GCM10009535_46400</name>
</gene>
<name>A0ABN1HQ74_9ACTN</name>
<feature type="region of interest" description="Disordered" evidence="1">
    <location>
        <begin position="82"/>
        <end position="107"/>
    </location>
</feature>
<organism evidence="2 3">
    <name type="scientific">Streptomyces thermocarboxydovorans</name>
    <dbReference type="NCBI Taxonomy" id="59298"/>
    <lineage>
        <taxon>Bacteria</taxon>
        <taxon>Bacillati</taxon>
        <taxon>Actinomycetota</taxon>
        <taxon>Actinomycetes</taxon>
        <taxon>Kitasatosporales</taxon>
        <taxon>Streptomycetaceae</taxon>
        <taxon>Streptomyces</taxon>
    </lineage>
</organism>
<feature type="compositionally biased region" description="Polar residues" evidence="1">
    <location>
        <begin position="96"/>
        <end position="107"/>
    </location>
</feature>
<dbReference type="Proteomes" id="UP001500724">
    <property type="component" value="Unassembled WGS sequence"/>
</dbReference>
<comment type="caution">
    <text evidence="2">The sequence shown here is derived from an EMBL/GenBank/DDBJ whole genome shotgun (WGS) entry which is preliminary data.</text>
</comment>
<sequence length="164" mass="17456">MARLRAVGCHVDCDPAFDTDRRPAQDEPLGASVAQVADRIRQATTTEEVAEILTELTAPATASSMPPVKSSLLRLNSRKTLAHQLPRTPRDGCATSPRNASPSSAPTWCTRANDLADRHVPQPGRVACTQEVPADERERFAVCACPPPPRAIPVPPPVAAGPGR</sequence>
<dbReference type="RefSeq" id="WP_344005298.1">
    <property type="nucleotide sequence ID" value="NZ_BAAAGU010000053.1"/>
</dbReference>
<evidence type="ECO:0000256" key="1">
    <source>
        <dbReference type="SAM" id="MobiDB-lite"/>
    </source>
</evidence>
<reference evidence="2 3" key="1">
    <citation type="journal article" date="2019" name="Int. J. Syst. Evol. Microbiol.">
        <title>The Global Catalogue of Microorganisms (GCM) 10K type strain sequencing project: providing services to taxonomists for standard genome sequencing and annotation.</title>
        <authorList>
            <consortium name="The Broad Institute Genomics Platform"/>
            <consortium name="The Broad Institute Genome Sequencing Center for Infectious Disease"/>
            <person name="Wu L."/>
            <person name="Ma J."/>
        </authorList>
    </citation>
    <scope>NUCLEOTIDE SEQUENCE [LARGE SCALE GENOMIC DNA]</scope>
    <source>
        <strain evidence="2 3">JCM 10367</strain>
    </source>
</reference>
<dbReference type="EMBL" id="BAAAGU010000053">
    <property type="protein sequence ID" value="GAA0661575.1"/>
    <property type="molecule type" value="Genomic_DNA"/>
</dbReference>
<proteinExistence type="predicted"/>
<accession>A0ABN1HQ74</accession>
<evidence type="ECO:0000313" key="3">
    <source>
        <dbReference type="Proteomes" id="UP001500724"/>
    </source>
</evidence>
<protein>
    <submittedName>
        <fullName evidence="2">Uncharacterized protein</fullName>
    </submittedName>
</protein>
<keyword evidence="3" id="KW-1185">Reference proteome</keyword>
<evidence type="ECO:0000313" key="2">
    <source>
        <dbReference type="EMBL" id="GAA0661575.1"/>
    </source>
</evidence>